<keyword evidence="3" id="KW-1185">Reference proteome</keyword>
<sequence length="186" mass="19239">MQLKMWLALGLVAGILHVAAPIILVSTAAATTAAVTLTVSNVALAAIGGAAALLGLAGLLAIKGGGRHRRQAIADDGFSANAVDILFSAAGALDQETNCGLRLVCELAATPEDQLASDEQLIMNLFGSQAPISNDKINNHATPFQLAVFLGRQSADVSACGNTYTKCQFNSHQIMEILRENGNGQL</sequence>
<comment type="caution">
    <text evidence="2">The sequence shown here is derived from an EMBL/GenBank/DDBJ whole genome shotgun (WGS) entry which is preliminary data.</text>
</comment>
<proteinExistence type="predicted"/>
<gene>
    <name evidence="2" type="ORF">MNOR_LOCUS33377</name>
</gene>
<evidence type="ECO:0000313" key="3">
    <source>
        <dbReference type="Proteomes" id="UP001497623"/>
    </source>
</evidence>
<dbReference type="EMBL" id="CAXKWB010047959">
    <property type="protein sequence ID" value="CAL4166245.1"/>
    <property type="molecule type" value="Genomic_DNA"/>
</dbReference>
<feature type="non-terminal residue" evidence="2">
    <location>
        <position position="186"/>
    </location>
</feature>
<evidence type="ECO:0000256" key="1">
    <source>
        <dbReference type="SAM" id="Phobius"/>
    </source>
</evidence>
<evidence type="ECO:0000313" key="2">
    <source>
        <dbReference type="EMBL" id="CAL4166245.1"/>
    </source>
</evidence>
<protein>
    <submittedName>
        <fullName evidence="2">Uncharacterized protein</fullName>
    </submittedName>
</protein>
<dbReference type="AlphaFoldDB" id="A0AAV2S5R7"/>
<reference evidence="2 3" key="1">
    <citation type="submission" date="2024-05" db="EMBL/GenBank/DDBJ databases">
        <authorList>
            <person name="Wallberg A."/>
        </authorList>
    </citation>
    <scope>NUCLEOTIDE SEQUENCE [LARGE SCALE GENOMIC DNA]</scope>
</reference>
<accession>A0AAV2S5R7</accession>
<organism evidence="2 3">
    <name type="scientific">Meganyctiphanes norvegica</name>
    <name type="common">Northern krill</name>
    <name type="synonym">Thysanopoda norvegica</name>
    <dbReference type="NCBI Taxonomy" id="48144"/>
    <lineage>
        <taxon>Eukaryota</taxon>
        <taxon>Metazoa</taxon>
        <taxon>Ecdysozoa</taxon>
        <taxon>Arthropoda</taxon>
        <taxon>Crustacea</taxon>
        <taxon>Multicrustacea</taxon>
        <taxon>Malacostraca</taxon>
        <taxon>Eumalacostraca</taxon>
        <taxon>Eucarida</taxon>
        <taxon>Euphausiacea</taxon>
        <taxon>Euphausiidae</taxon>
        <taxon>Meganyctiphanes</taxon>
    </lineage>
</organism>
<keyword evidence="1" id="KW-1133">Transmembrane helix</keyword>
<feature type="transmembrane region" description="Helical" evidence="1">
    <location>
        <begin position="43"/>
        <end position="62"/>
    </location>
</feature>
<dbReference type="Proteomes" id="UP001497623">
    <property type="component" value="Unassembled WGS sequence"/>
</dbReference>
<keyword evidence="1" id="KW-0812">Transmembrane</keyword>
<name>A0AAV2S5R7_MEGNR</name>
<keyword evidence="1" id="KW-0472">Membrane</keyword>